<dbReference type="PROSITE" id="PS51257">
    <property type="entry name" value="PROKAR_LIPOPROTEIN"/>
    <property type="match status" value="1"/>
</dbReference>
<organism evidence="3 4">
    <name type="scientific">Ruminiclostridium cellobioparum subsp. termitidis CT1112</name>
    <dbReference type="NCBI Taxonomy" id="1195236"/>
    <lineage>
        <taxon>Bacteria</taxon>
        <taxon>Bacillati</taxon>
        <taxon>Bacillota</taxon>
        <taxon>Clostridia</taxon>
        <taxon>Eubacteriales</taxon>
        <taxon>Oscillospiraceae</taxon>
        <taxon>Ruminiclostridium</taxon>
    </lineage>
</organism>
<dbReference type="STRING" id="1195236.CTER_2110"/>
<evidence type="ECO:0000313" key="4">
    <source>
        <dbReference type="Proteomes" id="UP000014155"/>
    </source>
</evidence>
<dbReference type="Pfam" id="PF14262">
    <property type="entry name" value="Cthe_2159"/>
    <property type="match status" value="1"/>
</dbReference>
<protein>
    <recommendedName>
        <fullName evidence="5">Dockerin type 1</fullName>
    </recommendedName>
</protein>
<dbReference type="InterPro" id="IPR025584">
    <property type="entry name" value="Cthe_2159"/>
</dbReference>
<dbReference type="PATRIC" id="fig|1195236.3.peg.2414"/>
<dbReference type="Proteomes" id="UP000014155">
    <property type="component" value="Unassembled WGS sequence"/>
</dbReference>
<keyword evidence="2" id="KW-0732">Signal</keyword>
<comment type="caution">
    <text evidence="3">The sequence shown here is derived from an EMBL/GenBank/DDBJ whole genome shotgun (WGS) entry which is preliminary data.</text>
</comment>
<dbReference type="AlphaFoldDB" id="S0FUC0"/>
<evidence type="ECO:0008006" key="5">
    <source>
        <dbReference type="Google" id="ProtNLM"/>
    </source>
</evidence>
<keyword evidence="4" id="KW-1185">Reference proteome</keyword>
<evidence type="ECO:0000256" key="1">
    <source>
        <dbReference type="SAM" id="MobiDB-lite"/>
    </source>
</evidence>
<dbReference type="RefSeq" id="WP_004625632.1">
    <property type="nucleotide sequence ID" value="NZ_AORV01000031.1"/>
</dbReference>
<feature type="compositionally biased region" description="Polar residues" evidence="1">
    <location>
        <begin position="429"/>
        <end position="438"/>
    </location>
</feature>
<dbReference type="EMBL" id="AORV01000031">
    <property type="protein sequence ID" value="EMS72118.1"/>
    <property type="molecule type" value="Genomic_DNA"/>
</dbReference>
<name>S0FUC0_RUMCE</name>
<evidence type="ECO:0000256" key="2">
    <source>
        <dbReference type="SAM" id="SignalP"/>
    </source>
</evidence>
<feature type="chain" id="PRO_5039470285" description="Dockerin type 1" evidence="2">
    <location>
        <begin position="28"/>
        <end position="641"/>
    </location>
</feature>
<feature type="compositionally biased region" description="Gly residues" evidence="1">
    <location>
        <begin position="623"/>
        <end position="641"/>
    </location>
</feature>
<proteinExistence type="predicted"/>
<accession>S0FUC0</accession>
<feature type="region of interest" description="Disordered" evidence="1">
    <location>
        <begin position="619"/>
        <end position="641"/>
    </location>
</feature>
<dbReference type="eggNOG" id="ENOG502Z8AD">
    <property type="taxonomic scope" value="Bacteria"/>
</dbReference>
<feature type="region of interest" description="Disordered" evidence="1">
    <location>
        <begin position="424"/>
        <end position="450"/>
    </location>
</feature>
<feature type="signal peptide" evidence="2">
    <location>
        <begin position="1"/>
        <end position="27"/>
    </location>
</feature>
<evidence type="ECO:0000313" key="3">
    <source>
        <dbReference type="EMBL" id="EMS72118.1"/>
    </source>
</evidence>
<feature type="region of interest" description="Disordered" evidence="1">
    <location>
        <begin position="309"/>
        <end position="336"/>
    </location>
</feature>
<gene>
    <name evidence="3" type="ORF">CTER_2110</name>
</gene>
<reference evidence="3 4" key="1">
    <citation type="journal article" date="2013" name="Genome Announc.">
        <title>Draft Genome Sequence of the Cellulolytic, Mesophilic, Anaerobic Bacterium Clostridium termitidis Strain CT1112 (DSM 5398).</title>
        <authorList>
            <person name="Lal S."/>
            <person name="Ramachandran U."/>
            <person name="Zhang X."/>
            <person name="Munir R."/>
            <person name="Sparling R."/>
            <person name="Levin D.B."/>
        </authorList>
    </citation>
    <scope>NUCLEOTIDE SEQUENCE [LARGE SCALE GENOMIC DNA]</scope>
    <source>
        <strain evidence="3 4">CT1112</strain>
    </source>
</reference>
<sequence>MHNKRSKYKFTPVLMAVLLGFSLTACTAGNSDTAASINSGPASRAAVGSMAANTGTAQAGTAAKADVSVQYDSDDENASWSTGDATNIFLKTNATTWDGAEVAIKDNNVTITSAGTYIISGTLNGGQVLVDTEDKGTVRLVLNGANITSSDSSPVYIIRAKKTVIVLAEGSNNNLTDSKTYVLTNKEADEPNATIFSKSDLTVNGTGSLTVNANYKNAITSKDELKIMSGNITVNSTGDGIRGRDFVAIKNGIVNVNARQDGIKSNNDEDSQKGFILIEDGTVSITAQEDGIQAETNVVVKTGDIRISSGGGSANGETKPDNQPGIADTDSDSDSKKGIKAAAGITIYGGTIDIDSADDSLHSNNRISINGGYVTAASGDDGIHADSSIEINNGEINITRACEGIESTSITINGGNIRINASDDGINASDGTGSSSLGQRPGQNNSNSSGSASLNINGGYIYVNSAGDSLDANGSILMTNGTVIISGPTENNNGALDYDGTFKMTGGFLAAAGSSGMAQAPGTASTQNSAMISFAQTMPAGTMVHIKSSDGMDLLTFKPEKDYQTIVISSPEIKTGTTYDIYYGGSSGGTEKDGLFTGGTYSGGTKYESFTVSEVVTTVGTTGHSGPGGKGLMEGGRPGNP</sequence>